<name>A0A0G0LSW5_9BACT</name>
<reference evidence="6 7" key="1">
    <citation type="journal article" date="2015" name="Nature">
        <title>rRNA introns, odd ribosomes, and small enigmatic genomes across a large radiation of phyla.</title>
        <authorList>
            <person name="Brown C.T."/>
            <person name="Hug L.A."/>
            <person name="Thomas B.C."/>
            <person name="Sharon I."/>
            <person name="Castelle C.J."/>
            <person name="Singh A."/>
            <person name="Wilkins M.J."/>
            <person name="Williams K.H."/>
            <person name="Banfield J.F."/>
        </authorList>
    </citation>
    <scope>NUCLEOTIDE SEQUENCE [LARGE SCALE GENOMIC DNA]</scope>
</reference>
<dbReference type="PATRIC" id="fig|1618573.3.peg.354"/>
<dbReference type="Gene3D" id="3.55.10.10">
    <property type="entry name" value="Archease domain"/>
    <property type="match status" value="1"/>
</dbReference>
<sequence length="144" mass="16413">MKYRFLPNIATADLAFEAFGRDYNELFENAGLALESAMVDLISLKAREVKEIKLEGENLEALLSSFLEELVFIKDSEQLLFNNILCDVKQMGGGRWRVDAKLGGEKIDRKKHKLGVDVKAVTKHLFKIEVRPDKTYHCQVILDV</sequence>
<protein>
    <submittedName>
        <fullName evidence="6">Protein archease</fullName>
    </submittedName>
</protein>
<dbReference type="PANTHER" id="PTHR12682">
    <property type="entry name" value="ARCHEASE"/>
    <property type="match status" value="1"/>
</dbReference>
<keyword evidence="2" id="KW-0819">tRNA processing</keyword>
<dbReference type="Pfam" id="PF01951">
    <property type="entry name" value="Archease"/>
    <property type="match status" value="1"/>
</dbReference>
<proteinExistence type="inferred from homology"/>
<dbReference type="AlphaFoldDB" id="A0A0G0LSW5"/>
<keyword evidence="4" id="KW-0106">Calcium</keyword>
<evidence type="ECO:0000256" key="1">
    <source>
        <dbReference type="ARBA" id="ARBA00007963"/>
    </source>
</evidence>
<dbReference type="InterPro" id="IPR036820">
    <property type="entry name" value="Archease_dom_sf"/>
</dbReference>
<dbReference type="InterPro" id="IPR023572">
    <property type="entry name" value="Archease_dom"/>
</dbReference>
<gene>
    <name evidence="6" type="ORF">UT19_C0004G0058</name>
</gene>
<accession>A0A0G0LSW5</accession>
<dbReference type="SUPFAM" id="SSF69819">
    <property type="entry name" value="MTH1598-like"/>
    <property type="match status" value="1"/>
</dbReference>
<comment type="similarity">
    <text evidence="1">Belongs to the archease family.</text>
</comment>
<feature type="domain" description="Archease" evidence="5">
    <location>
        <begin position="3"/>
        <end position="144"/>
    </location>
</feature>
<evidence type="ECO:0000313" key="7">
    <source>
        <dbReference type="Proteomes" id="UP000034932"/>
    </source>
</evidence>
<dbReference type="GO" id="GO:0008033">
    <property type="term" value="P:tRNA processing"/>
    <property type="evidence" value="ECO:0007669"/>
    <property type="project" value="UniProtKB-KW"/>
</dbReference>
<evidence type="ECO:0000313" key="6">
    <source>
        <dbReference type="EMBL" id="KKQ94097.1"/>
    </source>
</evidence>
<dbReference type="EMBL" id="LBVW01000004">
    <property type="protein sequence ID" value="KKQ94097.1"/>
    <property type="molecule type" value="Genomic_DNA"/>
</dbReference>
<dbReference type="PANTHER" id="PTHR12682:SF11">
    <property type="entry name" value="PROTEIN ARCHEASE"/>
    <property type="match status" value="1"/>
</dbReference>
<dbReference type="GO" id="GO:0046872">
    <property type="term" value="F:metal ion binding"/>
    <property type="evidence" value="ECO:0007669"/>
    <property type="project" value="UniProtKB-KW"/>
</dbReference>
<comment type="caution">
    <text evidence="6">The sequence shown here is derived from an EMBL/GenBank/DDBJ whole genome shotgun (WGS) entry which is preliminary data.</text>
</comment>
<dbReference type="Proteomes" id="UP000034932">
    <property type="component" value="Unassembled WGS sequence"/>
</dbReference>
<evidence type="ECO:0000256" key="2">
    <source>
        <dbReference type="ARBA" id="ARBA00022694"/>
    </source>
</evidence>
<evidence type="ECO:0000259" key="5">
    <source>
        <dbReference type="Pfam" id="PF01951"/>
    </source>
</evidence>
<evidence type="ECO:0000256" key="4">
    <source>
        <dbReference type="ARBA" id="ARBA00022837"/>
    </source>
</evidence>
<organism evidence="6 7">
    <name type="scientific">Candidatus Woesebacteria bacterium GW2011_GWB1_39_10b</name>
    <dbReference type="NCBI Taxonomy" id="1618573"/>
    <lineage>
        <taxon>Bacteria</taxon>
        <taxon>Candidatus Woeseibacteriota</taxon>
    </lineage>
</organism>
<dbReference type="InterPro" id="IPR002804">
    <property type="entry name" value="Archease"/>
</dbReference>
<evidence type="ECO:0000256" key="3">
    <source>
        <dbReference type="ARBA" id="ARBA00022723"/>
    </source>
</evidence>
<dbReference type="STRING" id="1618573.UT19_C0004G0058"/>
<keyword evidence="3" id="KW-0479">Metal-binding</keyword>